<keyword evidence="10" id="KW-0406">Ion transport</keyword>
<evidence type="ECO:0000256" key="5">
    <source>
        <dbReference type="ARBA" id="ARBA00022475"/>
    </source>
</evidence>
<evidence type="ECO:0000256" key="13">
    <source>
        <dbReference type="RuleBase" id="RU003943"/>
    </source>
</evidence>
<keyword evidence="9 14" id="KW-1133">Transmembrane helix</keyword>
<evidence type="ECO:0000256" key="7">
    <source>
        <dbReference type="ARBA" id="ARBA00022833"/>
    </source>
</evidence>
<organism evidence="15 16">
    <name type="scientific">Hasllibacter halocynthiae</name>
    <dbReference type="NCBI Taxonomy" id="595589"/>
    <lineage>
        <taxon>Bacteria</taxon>
        <taxon>Pseudomonadati</taxon>
        <taxon>Pseudomonadota</taxon>
        <taxon>Alphaproteobacteria</taxon>
        <taxon>Rhodobacterales</taxon>
        <taxon>Roseobacteraceae</taxon>
        <taxon>Hasllibacter</taxon>
    </lineage>
</organism>
<dbReference type="AlphaFoldDB" id="A0A2T0X7D6"/>
<dbReference type="GO" id="GO:0043190">
    <property type="term" value="C:ATP-binding cassette (ABC) transporter complex"/>
    <property type="evidence" value="ECO:0007669"/>
    <property type="project" value="InterPro"/>
</dbReference>
<evidence type="ECO:0000256" key="12">
    <source>
        <dbReference type="ARBA" id="ARBA00040080"/>
    </source>
</evidence>
<evidence type="ECO:0000256" key="10">
    <source>
        <dbReference type="ARBA" id="ARBA00023065"/>
    </source>
</evidence>
<dbReference type="GO" id="GO:0055085">
    <property type="term" value="P:transmembrane transport"/>
    <property type="evidence" value="ECO:0007669"/>
    <property type="project" value="InterPro"/>
</dbReference>
<name>A0A2T0X7D6_9RHOB</name>
<comment type="function">
    <text evidence="1">Involved in the high-affinity zinc uptake transport system.</text>
</comment>
<feature type="transmembrane region" description="Helical" evidence="14">
    <location>
        <begin position="6"/>
        <end position="29"/>
    </location>
</feature>
<keyword evidence="4 13" id="KW-0813">Transport</keyword>
<dbReference type="InterPro" id="IPR001626">
    <property type="entry name" value="ABC_TroCD"/>
</dbReference>
<dbReference type="GO" id="GO:0010043">
    <property type="term" value="P:response to zinc ion"/>
    <property type="evidence" value="ECO:0007669"/>
    <property type="project" value="TreeGrafter"/>
</dbReference>
<comment type="similarity">
    <text evidence="3 13">Belongs to the ABC-3 integral membrane protein family.</text>
</comment>
<evidence type="ECO:0000256" key="1">
    <source>
        <dbReference type="ARBA" id="ARBA00002313"/>
    </source>
</evidence>
<keyword evidence="6 13" id="KW-0812">Transmembrane</keyword>
<dbReference type="SUPFAM" id="SSF81345">
    <property type="entry name" value="ABC transporter involved in vitamin B12 uptake, BtuC"/>
    <property type="match status" value="1"/>
</dbReference>
<evidence type="ECO:0000256" key="3">
    <source>
        <dbReference type="ARBA" id="ARBA00008034"/>
    </source>
</evidence>
<keyword evidence="5" id="KW-1003">Cell membrane</keyword>
<evidence type="ECO:0000256" key="4">
    <source>
        <dbReference type="ARBA" id="ARBA00022448"/>
    </source>
</evidence>
<feature type="transmembrane region" description="Helical" evidence="14">
    <location>
        <begin position="125"/>
        <end position="143"/>
    </location>
</feature>
<comment type="subcellular location">
    <subcellularLocation>
        <location evidence="2 13">Cell membrane</location>
        <topology evidence="2 13">Multi-pass membrane protein</topology>
    </subcellularLocation>
</comment>
<gene>
    <name evidence="15" type="ORF">BCF33_0439</name>
</gene>
<evidence type="ECO:0000256" key="8">
    <source>
        <dbReference type="ARBA" id="ARBA00022906"/>
    </source>
</evidence>
<keyword evidence="8" id="KW-0864">Zinc transport</keyword>
<dbReference type="GO" id="GO:0006829">
    <property type="term" value="P:zinc ion transport"/>
    <property type="evidence" value="ECO:0007669"/>
    <property type="project" value="UniProtKB-KW"/>
</dbReference>
<evidence type="ECO:0000256" key="14">
    <source>
        <dbReference type="SAM" id="Phobius"/>
    </source>
</evidence>
<dbReference type="RefSeq" id="WP_106159295.1">
    <property type="nucleotide sequence ID" value="NZ_PVTT01000001.1"/>
</dbReference>
<evidence type="ECO:0000256" key="2">
    <source>
        <dbReference type="ARBA" id="ARBA00004651"/>
    </source>
</evidence>
<evidence type="ECO:0000256" key="11">
    <source>
        <dbReference type="ARBA" id="ARBA00023136"/>
    </source>
</evidence>
<dbReference type="PANTHER" id="PTHR30477">
    <property type="entry name" value="ABC-TRANSPORTER METAL-BINDING PROTEIN"/>
    <property type="match status" value="1"/>
</dbReference>
<proteinExistence type="inferred from homology"/>
<evidence type="ECO:0000313" key="15">
    <source>
        <dbReference type="EMBL" id="PRY94837.1"/>
    </source>
</evidence>
<protein>
    <recommendedName>
        <fullName evidence="12">High-affinity zinc uptake system membrane protein ZnuB</fullName>
    </recommendedName>
</protein>
<reference evidence="15 16" key="1">
    <citation type="submission" date="2018-03" db="EMBL/GenBank/DDBJ databases">
        <title>Genomic Encyclopedia of Archaeal and Bacterial Type Strains, Phase II (KMG-II): from individual species to whole genera.</title>
        <authorList>
            <person name="Goeker M."/>
        </authorList>
    </citation>
    <scope>NUCLEOTIDE SEQUENCE [LARGE SCALE GENOMIC DNA]</scope>
    <source>
        <strain evidence="15 16">DSM 29318</strain>
    </source>
</reference>
<dbReference type="OrthoDB" id="9783937at2"/>
<dbReference type="InterPro" id="IPR037294">
    <property type="entry name" value="ABC_BtuC-like"/>
</dbReference>
<feature type="transmembrane region" description="Helical" evidence="14">
    <location>
        <begin position="83"/>
        <end position="104"/>
    </location>
</feature>
<dbReference type="Proteomes" id="UP000238801">
    <property type="component" value="Unassembled WGS sequence"/>
</dbReference>
<feature type="transmembrane region" description="Helical" evidence="14">
    <location>
        <begin position="239"/>
        <end position="255"/>
    </location>
</feature>
<evidence type="ECO:0000256" key="6">
    <source>
        <dbReference type="ARBA" id="ARBA00022692"/>
    </source>
</evidence>
<dbReference type="PANTHER" id="PTHR30477:SF23">
    <property type="entry name" value="HIGH-AFFINITY ZINC UPTAKE SYSTEM MEMBRANE PROTEIN ZNUB"/>
    <property type="match status" value="1"/>
</dbReference>
<dbReference type="Gene3D" id="1.10.3470.10">
    <property type="entry name" value="ABC transporter involved in vitamin B12 uptake, BtuC"/>
    <property type="match status" value="1"/>
</dbReference>
<keyword evidence="16" id="KW-1185">Reference proteome</keyword>
<dbReference type="Pfam" id="PF00950">
    <property type="entry name" value="ABC-3"/>
    <property type="match status" value="1"/>
</dbReference>
<comment type="caution">
    <text evidence="15">The sequence shown here is derived from an EMBL/GenBank/DDBJ whole genome shotgun (WGS) entry which is preliminary data.</text>
</comment>
<dbReference type="EMBL" id="PVTT01000001">
    <property type="protein sequence ID" value="PRY94837.1"/>
    <property type="molecule type" value="Genomic_DNA"/>
</dbReference>
<evidence type="ECO:0000256" key="9">
    <source>
        <dbReference type="ARBA" id="ARBA00022989"/>
    </source>
</evidence>
<evidence type="ECO:0000313" key="16">
    <source>
        <dbReference type="Proteomes" id="UP000238801"/>
    </source>
</evidence>
<accession>A0A2T0X7D6</accession>
<feature type="transmembrane region" description="Helical" evidence="14">
    <location>
        <begin position="210"/>
        <end position="233"/>
    </location>
</feature>
<feature type="transmembrane region" description="Helical" evidence="14">
    <location>
        <begin position="168"/>
        <end position="198"/>
    </location>
</feature>
<keyword evidence="7" id="KW-0862">Zinc</keyword>
<feature type="transmembrane region" description="Helical" evidence="14">
    <location>
        <begin position="41"/>
        <end position="71"/>
    </location>
</feature>
<sequence length="258" mass="25813">MLDDFLIRAALAGLALSVAAAPLGCFVVWRRLAYFGEAVSHSAILGVALALALSIAPIWGALAVAAGMAVAVALLDARGLPDAILGTLSHGALAAGLVALSLSGARVDPSAFLFGDVFGVARQDLAGLWMGAALVAALLAWRWRRLLTSTLDADLARATGIDPRREGLILSLALAVAVAMAIEVVGALLTVAMLIIPATAARGLARSPEGMVVAAALIGAASVGLGLAASLAFDTPGGPSIALSAAALFALTLPLRRS</sequence>
<keyword evidence="11 14" id="KW-0472">Membrane</keyword>